<feature type="compositionally biased region" description="Basic and acidic residues" evidence="6">
    <location>
        <begin position="676"/>
        <end position="686"/>
    </location>
</feature>
<dbReference type="OMA" id="HVCHIVV"/>
<dbReference type="GO" id="GO:0000184">
    <property type="term" value="P:nuclear-transcribed mRNA catabolic process, nonsense-mediated decay"/>
    <property type="evidence" value="ECO:0007669"/>
    <property type="project" value="UniProtKB-UniRule"/>
</dbReference>
<feature type="compositionally biased region" description="Low complexity" evidence="6">
    <location>
        <begin position="641"/>
        <end position="672"/>
    </location>
</feature>
<dbReference type="AlphaFoldDB" id="A0A484BIS1"/>
<dbReference type="PANTHER" id="PTHR13091:SF0">
    <property type="entry name" value="NONSENSE-MEDIATED MRNA DECAY FACTOR SMG8"/>
    <property type="match status" value="1"/>
</dbReference>
<name>A0A484BIS1_DRONA</name>
<dbReference type="PANTHER" id="PTHR13091">
    <property type="entry name" value="AMPLIFIED IN BREAST CANCER 2-RELATED"/>
    <property type="match status" value="1"/>
</dbReference>
<evidence type="ECO:0000256" key="1">
    <source>
        <dbReference type="ARBA" id="ARBA00006443"/>
    </source>
</evidence>
<evidence type="ECO:0000256" key="2">
    <source>
        <dbReference type="ARBA" id="ARBA00023161"/>
    </source>
</evidence>
<evidence type="ECO:0000313" key="8">
    <source>
        <dbReference type="Proteomes" id="UP000295192"/>
    </source>
</evidence>
<organism evidence="7 8">
    <name type="scientific">Drosophila navojoa</name>
    <name type="common">Fruit fly</name>
    <dbReference type="NCBI Taxonomy" id="7232"/>
    <lineage>
        <taxon>Eukaryota</taxon>
        <taxon>Metazoa</taxon>
        <taxon>Ecdysozoa</taxon>
        <taxon>Arthropoda</taxon>
        <taxon>Hexapoda</taxon>
        <taxon>Insecta</taxon>
        <taxon>Pterygota</taxon>
        <taxon>Neoptera</taxon>
        <taxon>Endopterygota</taxon>
        <taxon>Diptera</taxon>
        <taxon>Brachycera</taxon>
        <taxon>Muscomorpha</taxon>
        <taxon>Ephydroidea</taxon>
        <taxon>Drosophilidae</taxon>
        <taxon>Drosophila</taxon>
    </lineage>
</organism>
<feature type="compositionally biased region" description="Polar residues" evidence="6">
    <location>
        <begin position="687"/>
        <end position="701"/>
    </location>
</feature>
<evidence type="ECO:0000256" key="5">
    <source>
        <dbReference type="RuleBase" id="RU367133"/>
    </source>
</evidence>
<dbReference type="EMBL" id="LSRL02000031">
    <property type="protein sequence ID" value="TDG48638.1"/>
    <property type="molecule type" value="Genomic_DNA"/>
</dbReference>
<evidence type="ECO:0000313" key="7">
    <source>
        <dbReference type="EMBL" id="TDG48638.1"/>
    </source>
</evidence>
<dbReference type="STRING" id="7232.A0A484BIS1"/>
<keyword evidence="2 5" id="KW-0866">Nonsense-mediated mRNA decay</keyword>
<comment type="function">
    <text evidence="3">Involved in nonsense-mediated decay (NMD) of mRNAs containing premature stop codons. Probable component of kinase complex containing nonC and recruited to stalled ribosomes.</text>
</comment>
<gene>
    <name evidence="7" type="ORF">AWZ03_004967</name>
</gene>
<reference evidence="7 8" key="1">
    <citation type="journal article" date="2019" name="J. Hered.">
        <title>An Improved Genome Assembly for Drosophila navojoa, the Basal Species in the mojavensis Cluster.</title>
        <authorList>
            <person name="Vanderlinde T."/>
            <person name="Dupim E.G."/>
            <person name="Nazario-Yepiz N.O."/>
            <person name="Carvalho A.B."/>
        </authorList>
    </citation>
    <scope>NUCLEOTIDE SEQUENCE [LARGE SCALE GENOMIC DNA]</scope>
    <source>
        <strain evidence="7">Navoj_Jal97</strain>
        <tissue evidence="7">Whole organism</tissue>
    </source>
</reference>
<protein>
    <recommendedName>
        <fullName evidence="4 5">Nonsense-mediated mRNA decay factor SMG8</fullName>
    </recommendedName>
</protein>
<evidence type="ECO:0000256" key="6">
    <source>
        <dbReference type="SAM" id="MobiDB-lite"/>
    </source>
</evidence>
<dbReference type="OrthoDB" id="63589at2759"/>
<comment type="similarity">
    <text evidence="1 5">Belongs to the SMG8 family.</text>
</comment>
<comment type="caution">
    <text evidence="7">The sequence shown here is derived from an EMBL/GenBank/DDBJ whole genome shotgun (WGS) entry which is preliminary data.</text>
</comment>
<sequence length="967" mass="109418">MQNMSSDNFYTWKYPDIPENVESMLAELNNSLVVVGVIGRSRGSQANKMSAFDMRPNKLHEPADGQILCYYKPGTNTLMLHFETTYDEVVLSQQLLSQTSIDFDIFYYQMRSRFVRNLLLALHVCHIVVYAETAEIFDTTLVTICQLLKYVREQHVLEFLLQMLNETSVGPMLGDQARLCTPRVLFLFENYPRDEEKTRDQISGYEFKTEDQIYQLLRQYNILTNNVNTSLVALPNNKQFVYYNAHEELHPDQLSHAIEALNMTMNKPDAKEEEEDLEIISLAPFEGFVKPFAADFQTRDSKEHDYKKNHTAWNFLQRHVQDALQGYFDEGSFKLLTQTPQYQLLSARDWHICMAEIHRLLIQNVHDANYVTDNTIYQAYLRDFKEILNYEEKFWGHLCELGLKKGVSAYRLAAPAIYGSATHNQLLADATLAFEEEGRGPYVKMALAKLSDVCLKYWHDGRQQCEQLSLRGHPCTMPKDLAHDKHSSGIVHISSCNCGRTQGRREDPFTLRQANYDYYEQMAVMCNLCVKVKKFQFPLFTPSISDYRAAAFEAAFPLLLANKNRIEPAVQGHSDLDAEAADELYSQPIKVAEPAPQKQHQTLGDCCSQPLSATYGSDLNMSIAGFGDSLNEGEEAESPEISSQICSSGQSSRNRSRSNSPSSDTSSANTQSELVLHLKERSDQKTATEALSDSCPESQPVASMPEVVSTTEYLPGLVHMCSGCELLPLFPSWSLACVGPSSIYSHNTGLQEHFQSGFLSGANFLLPWDVHVRLLQPHHKHPMQQMGKKNQRYRKQGDRLALKIFVGLEYECSRGHRFMMCSPDRVLRGAADIERDTCSKLINNNMPLYFPCPCRGQVNFLAQLMRIHVVTPKAPVNIIVDPKVRVGKYTFTLGCTVLPRLSQSAYWILRFPYVYQGDNVLIAPPAKFEPDDPFASGCLLAGMFGIAETDTADATLLAGAPLNFTRL</sequence>
<feature type="region of interest" description="Disordered" evidence="6">
    <location>
        <begin position="626"/>
        <end position="703"/>
    </location>
</feature>
<evidence type="ECO:0000256" key="4">
    <source>
        <dbReference type="ARBA" id="ARBA00029509"/>
    </source>
</evidence>
<accession>A0A484BIS1</accession>
<dbReference type="Proteomes" id="UP000295192">
    <property type="component" value="Unassembled WGS sequence"/>
</dbReference>
<dbReference type="InterPro" id="IPR019354">
    <property type="entry name" value="SMG8-like"/>
</dbReference>
<evidence type="ECO:0000256" key="3">
    <source>
        <dbReference type="ARBA" id="ARBA00025593"/>
    </source>
</evidence>
<keyword evidence="8" id="KW-1185">Reference proteome</keyword>
<dbReference type="Pfam" id="PF10220">
    <property type="entry name" value="Smg8_Smg9"/>
    <property type="match status" value="1"/>
</dbReference>
<proteinExistence type="inferred from homology"/>